<keyword evidence="2" id="KW-1185">Reference proteome</keyword>
<comment type="caution">
    <text evidence="1">The sequence shown here is derived from an EMBL/GenBank/DDBJ whole genome shotgun (WGS) entry which is preliminary data.</text>
</comment>
<sequence>MGTVYEVQSSFVRPTTDIYQQTTGREMNPEHLVLLRAAWIFSRTIDPYPATGT</sequence>
<dbReference type="Proteomes" id="UP001152607">
    <property type="component" value="Unassembled WGS sequence"/>
</dbReference>
<reference evidence="1" key="1">
    <citation type="submission" date="2023-01" db="EMBL/GenBank/DDBJ databases">
        <authorList>
            <person name="Van Ghelder C."/>
            <person name="Rancurel C."/>
        </authorList>
    </citation>
    <scope>NUCLEOTIDE SEQUENCE</scope>
    <source>
        <strain evidence="1">CNCM I-4278</strain>
    </source>
</reference>
<name>A0A9W4U5E2_9PLEO</name>
<protein>
    <submittedName>
        <fullName evidence="1">Uncharacterized protein</fullName>
    </submittedName>
</protein>
<proteinExistence type="predicted"/>
<accession>A0A9W4U5E2</accession>
<evidence type="ECO:0000313" key="2">
    <source>
        <dbReference type="Proteomes" id="UP001152607"/>
    </source>
</evidence>
<gene>
    <name evidence="1" type="ORF">PDIGIT_LOCUS1506</name>
</gene>
<dbReference type="EMBL" id="CAOQHR010000001">
    <property type="protein sequence ID" value="CAI6265149.1"/>
    <property type="molecule type" value="Genomic_DNA"/>
</dbReference>
<dbReference type="AlphaFoldDB" id="A0A9W4U5E2"/>
<evidence type="ECO:0000313" key="1">
    <source>
        <dbReference type="EMBL" id="CAI6265149.1"/>
    </source>
</evidence>
<organism evidence="1 2">
    <name type="scientific">Periconia digitata</name>
    <dbReference type="NCBI Taxonomy" id="1303443"/>
    <lineage>
        <taxon>Eukaryota</taxon>
        <taxon>Fungi</taxon>
        <taxon>Dikarya</taxon>
        <taxon>Ascomycota</taxon>
        <taxon>Pezizomycotina</taxon>
        <taxon>Dothideomycetes</taxon>
        <taxon>Pleosporomycetidae</taxon>
        <taxon>Pleosporales</taxon>
        <taxon>Massarineae</taxon>
        <taxon>Periconiaceae</taxon>
        <taxon>Periconia</taxon>
    </lineage>
</organism>